<evidence type="ECO:0000313" key="4">
    <source>
        <dbReference type="Proteomes" id="UP001174909"/>
    </source>
</evidence>
<accession>A0AA35X5T6</accession>
<organism evidence="3 4">
    <name type="scientific">Geodia barretti</name>
    <name type="common">Barrett's horny sponge</name>
    <dbReference type="NCBI Taxonomy" id="519541"/>
    <lineage>
        <taxon>Eukaryota</taxon>
        <taxon>Metazoa</taxon>
        <taxon>Porifera</taxon>
        <taxon>Demospongiae</taxon>
        <taxon>Heteroscleromorpha</taxon>
        <taxon>Tetractinellida</taxon>
        <taxon>Astrophorina</taxon>
        <taxon>Geodiidae</taxon>
        <taxon>Geodia</taxon>
    </lineage>
</organism>
<dbReference type="AlphaFoldDB" id="A0AA35X5T6"/>
<sequence length="60" mass="6881">MHTLLMCMFSIQSCYLKCTHFFMCMFSIQSCYLKCTHFSLQKPPSPSITNPSTFSPTDTS</sequence>
<keyword evidence="2" id="KW-0732">Signal</keyword>
<protein>
    <submittedName>
        <fullName evidence="3">Uncharacterized protein</fullName>
    </submittedName>
</protein>
<evidence type="ECO:0000256" key="2">
    <source>
        <dbReference type="SAM" id="SignalP"/>
    </source>
</evidence>
<name>A0AA35X5T6_GEOBA</name>
<gene>
    <name evidence="3" type="ORF">GBAR_LOCUS21649</name>
</gene>
<comment type="caution">
    <text evidence="3">The sequence shown here is derived from an EMBL/GenBank/DDBJ whole genome shotgun (WGS) entry which is preliminary data.</text>
</comment>
<keyword evidence="4" id="KW-1185">Reference proteome</keyword>
<dbReference type="Proteomes" id="UP001174909">
    <property type="component" value="Unassembled WGS sequence"/>
</dbReference>
<evidence type="ECO:0000256" key="1">
    <source>
        <dbReference type="SAM" id="MobiDB-lite"/>
    </source>
</evidence>
<proteinExistence type="predicted"/>
<feature type="region of interest" description="Disordered" evidence="1">
    <location>
        <begin position="41"/>
        <end position="60"/>
    </location>
</feature>
<feature type="signal peptide" evidence="2">
    <location>
        <begin position="1"/>
        <end position="16"/>
    </location>
</feature>
<feature type="compositionally biased region" description="Polar residues" evidence="1">
    <location>
        <begin position="47"/>
        <end position="60"/>
    </location>
</feature>
<reference evidence="3" key="1">
    <citation type="submission" date="2023-03" db="EMBL/GenBank/DDBJ databases">
        <authorList>
            <person name="Steffen K."/>
            <person name="Cardenas P."/>
        </authorList>
    </citation>
    <scope>NUCLEOTIDE SEQUENCE</scope>
</reference>
<feature type="chain" id="PRO_5041312491" evidence="2">
    <location>
        <begin position="17"/>
        <end position="60"/>
    </location>
</feature>
<evidence type="ECO:0000313" key="3">
    <source>
        <dbReference type="EMBL" id="CAI8038847.1"/>
    </source>
</evidence>
<dbReference type="EMBL" id="CASHTH010003015">
    <property type="protein sequence ID" value="CAI8038847.1"/>
    <property type="molecule type" value="Genomic_DNA"/>
</dbReference>